<dbReference type="Pfam" id="PF04539">
    <property type="entry name" value="Sigma70_r3"/>
    <property type="match status" value="1"/>
</dbReference>
<dbReference type="InterPro" id="IPR007630">
    <property type="entry name" value="RNA_pol_sigma70_r4"/>
</dbReference>
<keyword evidence="2" id="KW-0731">Sigma factor</keyword>
<evidence type="ECO:0000256" key="2">
    <source>
        <dbReference type="ARBA" id="ARBA00023082"/>
    </source>
</evidence>
<keyword evidence="3" id="KW-0238">DNA-binding</keyword>
<evidence type="ECO:0000259" key="5">
    <source>
        <dbReference type="Pfam" id="PF04539"/>
    </source>
</evidence>
<evidence type="ECO:0000313" key="9">
    <source>
        <dbReference type="Proteomes" id="UP000198362"/>
    </source>
</evidence>
<dbReference type="InterPro" id="IPR000943">
    <property type="entry name" value="RNA_pol_sigma70"/>
</dbReference>
<feature type="domain" description="RNA polymerase sigma-70 region 4" evidence="7">
    <location>
        <begin position="217"/>
        <end position="265"/>
    </location>
</feature>
<sequence>MPSATLPSRLPVHATWQRERVESNHLATHALTTMAGLPADDPGRVRLRETVIATYLPMARRLATRYYSGREPLDDLAQVAAVGLIHAVDRFDPGRCEVFAAFAVPTIVGELRRHFRDRAGDLRIPRSVQELAPRLTLARESLAQELRREPTTTEVARRTGASVAEVGEAVAYAGVHRCASLDRPTEADLVGASGPDRLGADDPELARADLRLTVEPLLAELPARERRIVWLRFWRDRTQSEIAAEMGISQMHVSRLLNQAMVTMRDVVTQSSHGGGARRTHD</sequence>
<dbReference type="AlphaFoldDB" id="A0A239PFU5"/>
<evidence type="ECO:0000256" key="4">
    <source>
        <dbReference type="ARBA" id="ARBA00023163"/>
    </source>
</evidence>
<keyword evidence="9" id="KW-1185">Reference proteome</keyword>
<evidence type="ECO:0000313" key="8">
    <source>
        <dbReference type="EMBL" id="SNT65508.1"/>
    </source>
</evidence>
<evidence type="ECO:0000259" key="6">
    <source>
        <dbReference type="Pfam" id="PF04542"/>
    </source>
</evidence>
<dbReference type="GO" id="GO:0006352">
    <property type="term" value="P:DNA-templated transcription initiation"/>
    <property type="evidence" value="ECO:0007669"/>
    <property type="project" value="InterPro"/>
</dbReference>
<dbReference type="GO" id="GO:0003677">
    <property type="term" value="F:DNA binding"/>
    <property type="evidence" value="ECO:0007669"/>
    <property type="project" value="UniProtKB-KW"/>
</dbReference>
<gene>
    <name evidence="8" type="ORF">SAMN05421812_12361</name>
</gene>
<organism evidence="8 9">
    <name type="scientific">Asanoa hainanensis</name>
    <dbReference type="NCBI Taxonomy" id="560556"/>
    <lineage>
        <taxon>Bacteria</taxon>
        <taxon>Bacillati</taxon>
        <taxon>Actinomycetota</taxon>
        <taxon>Actinomycetes</taxon>
        <taxon>Micromonosporales</taxon>
        <taxon>Micromonosporaceae</taxon>
        <taxon>Asanoa</taxon>
    </lineage>
</organism>
<evidence type="ECO:0000256" key="3">
    <source>
        <dbReference type="ARBA" id="ARBA00023125"/>
    </source>
</evidence>
<dbReference type="RefSeq" id="WP_089255192.1">
    <property type="nucleotide sequence ID" value="NZ_FZPH01000023.1"/>
</dbReference>
<dbReference type="SUPFAM" id="SSF88946">
    <property type="entry name" value="Sigma2 domain of RNA polymerase sigma factors"/>
    <property type="match status" value="1"/>
</dbReference>
<dbReference type="InterPro" id="IPR013324">
    <property type="entry name" value="RNA_pol_sigma_r3/r4-like"/>
</dbReference>
<feature type="domain" description="RNA polymerase sigma-70 region 3" evidence="5">
    <location>
        <begin position="130"/>
        <end position="173"/>
    </location>
</feature>
<dbReference type="InterPro" id="IPR013325">
    <property type="entry name" value="RNA_pol_sigma_r2"/>
</dbReference>
<dbReference type="InterPro" id="IPR036388">
    <property type="entry name" value="WH-like_DNA-bd_sf"/>
</dbReference>
<dbReference type="Gene3D" id="1.20.120.1810">
    <property type="match status" value="1"/>
</dbReference>
<dbReference type="InterPro" id="IPR007627">
    <property type="entry name" value="RNA_pol_sigma70_r2"/>
</dbReference>
<name>A0A239PFU5_9ACTN</name>
<dbReference type="PANTHER" id="PTHR30385">
    <property type="entry name" value="SIGMA FACTOR F FLAGELLAR"/>
    <property type="match status" value="1"/>
</dbReference>
<dbReference type="InterPro" id="IPR014284">
    <property type="entry name" value="RNA_pol_sigma-70_dom"/>
</dbReference>
<feature type="domain" description="RNA polymerase sigma-70 region 2" evidence="6">
    <location>
        <begin position="52"/>
        <end position="119"/>
    </location>
</feature>
<dbReference type="Pfam" id="PF04545">
    <property type="entry name" value="Sigma70_r4"/>
    <property type="match status" value="1"/>
</dbReference>
<dbReference type="Pfam" id="PF04542">
    <property type="entry name" value="Sigma70_r2"/>
    <property type="match status" value="1"/>
</dbReference>
<dbReference type="Proteomes" id="UP000198362">
    <property type="component" value="Unassembled WGS sequence"/>
</dbReference>
<dbReference type="PRINTS" id="PR00046">
    <property type="entry name" value="SIGMA70FCT"/>
</dbReference>
<dbReference type="OrthoDB" id="9804285at2"/>
<keyword evidence="4" id="KW-0804">Transcription</keyword>
<dbReference type="GO" id="GO:0016987">
    <property type="term" value="F:sigma factor activity"/>
    <property type="evidence" value="ECO:0007669"/>
    <property type="project" value="UniProtKB-KW"/>
</dbReference>
<dbReference type="SUPFAM" id="SSF88659">
    <property type="entry name" value="Sigma3 and sigma4 domains of RNA polymerase sigma factors"/>
    <property type="match status" value="2"/>
</dbReference>
<reference evidence="8 9" key="1">
    <citation type="submission" date="2017-06" db="EMBL/GenBank/DDBJ databases">
        <authorList>
            <person name="Kim H.J."/>
            <person name="Triplett B.A."/>
        </authorList>
    </citation>
    <scope>NUCLEOTIDE SEQUENCE [LARGE SCALE GENOMIC DNA]</scope>
    <source>
        <strain evidence="8 9">CGMCC 4.5593</strain>
    </source>
</reference>
<dbReference type="Gene3D" id="1.10.10.10">
    <property type="entry name" value="Winged helix-like DNA-binding domain superfamily/Winged helix DNA-binding domain"/>
    <property type="match status" value="2"/>
</dbReference>
<evidence type="ECO:0000256" key="1">
    <source>
        <dbReference type="ARBA" id="ARBA00023015"/>
    </source>
</evidence>
<keyword evidence="1" id="KW-0805">Transcription regulation</keyword>
<protein>
    <submittedName>
        <fullName evidence="8">RNA polymerase sigma-B factor</fullName>
    </submittedName>
</protein>
<accession>A0A239PFU5</accession>
<dbReference type="CDD" id="cd06171">
    <property type="entry name" value="Sigma70_r4"/>
    <property type="match status" value="1"/>
</dbReference>
<dbReference type="PANTHER" id="PTHR30385:SF4">
    <property type="entry name" value="RNA POLYMERASE SIGMA-E FACTOR"/>
    <property type="match status" value="1"/>
</dbReference>
<dbReference type="EMBL" id="FZPH01000023">
    <property type="protein sequence ID" value="SNT65508.1"/>
    <property type="molecule type" value="Genomic_DNA"/>
</dbReference>
<dbReference type="InterPro" id="IPR007624">
    <property type="entry name" value="RNA_pol_sigma70_r3"/>
</dbReference>
<proteinExistence type="predicted"/>
<dbReference type="NCBIfam" id="TIGR02937">
    <property type="entry name" value="sigma70-ECF"/>
    <property type="match status" value="1"/>
</dbReference>
<evidence type="ECO:0000259" key="7">
    <source>
        <dbReference type="Pfam" id="PF04545"/>
    </source>
</evidence>